<dbReference type="KEGG" id="vg:65127712"/>
<evidence type="ECO:0000313" key="1">
    <source>
        <dbReference type="EMBL" id="QLF84643.1"/>
    </source>
</evidence>
<protein>
    <submittedName>
        <fullName evidence="1">Uncharacterized protein</fullName>
    </submittedName>
</protein>
<organism evidence="1 2">
    <name type="scientific">Mycobacterium phage Gail</name>
    <dbReference type="NCBI Taxonomy" id="2743994"/>
    <lineage>
        <taxon>Viruses</taxon>
        <taxon>Duplodnaviria</taxon>
        <taxon>Heunggongvirae</taxon>
        <taxon>Uroviricota</taxon>
        <taxon>Caudoviricetes</taxon>
        <taxon>Luchadorvirus</taxon>
        <taxon>Luchadorvirus gail</taxon>
        <taxon>Lucadorvirus gail</taxon>
    </lineage>
</organism>
<dbReference type="Proteomes" id="UP000510603">
    <property type="component" value="Segment"/>
</dbReference>
<keyword evidence="2" id="KW-1185">Reference proteome</keyword>
<reference evidence="1 2" key="1">
    <citation type="submission" date="2020-05" db="EMBL/GenBank/DDBJ databases">
        <authorList>
            <person name="Vorhees N."/>
            <person name="Tucker A.R."/>
            <person name="Stephan M.R."/>
            <person name="Stalions G.A."/>
            <person name="Riebschleger D.L."/>
            <person name="Petouhoff A.M."/>
            <person name="Paluch K.V."/>
            <person name="Lockett T."/>
            <person name="Koorndyk N.D."/>
            <person name="Koehl A.J."/>
            <person name="Johnson H.K."/>
            <person name="Hood S.A."/>
            <person name="Currier J.K."/>
            <person name="Covert A."/>
            <person name="Bojanowski S.E."/>
            <person name="Bilisko A."/>
            <person name="Bartz C."/>
            <person name="Beck A.M."/>
            <person name="Sievers M.T."/>
            <person name="Stukey J."/>
            <person name="Garlena R.A."/>
            <person name="Russell D.A."/>
            <person name="Pope W.H."/>
            <person name="Jacobs-Sera D."/>
            <person name="Hatfull G.F."/>
        </authorList>
    </citation>
    <scope>NUCLEOTIDE SEQUENCE [LARGE SCALE GENOMIC DNA]</scope>
</reference>
<dbReference type="RefSeq" id="YP_010109431.1">
    <property type="nucleotide sequence ID" value="NC_055858.1"/>
</dbReference>
<dbReference type="GeneID" id="65127712"/>
<evidence type="ECO:0000313" key="2">
    <source>
        <dbReference type="Proteomes" id="UP000510603"/>
    </source>
</evidence>
<accession>A0A7D5FMK9</accession>
<sequence>MDKHIAALDFAVHVDIDTRLWALNYGTADPAEIREMVRLDIDALIKDHIERTGNEGKVRVTDVR</sequence>
<dbReference type="EMBL" id="MT522004">
    <property type="protein sequence ID" value="QLF84643.1"/>
    <property type="molecule type" value="Genomic_DNA"/>
</dbReference>
<proteinExistence type="predicted"/>
<name>A0A7D5FMK9_9CAUD</name>
<gene>
    <name evidence="1" type="primary">79</name>
    <name evidence="1" type="ORF">SEA_GAIL_79</name>
</gene>